<evidence type="ECO:0000313" key="2">
    <source>
        <dbReference type="Proteomes" id="UP000822688"/>
    </source>
</evidence>
<gene>
    <name evidence="1" type="ORF">KC19_10G111300</name>
</gene>
<proteinExistence type="predicted"/>
<comment type="caution">
    <text evidence="1">The sequence shown here is derived from an EMBL/GenBank/DDBJ whole genome shotgun (WGS) entry which is preliminary data.</text>
</comment>
<sequence length="131" mass="13462">MEWKGGIVATIGASLALAVELTGNQHPCTCSSVDGEGDGGRVMVVPMVPMVLMAFSSFACIRPLSSSISVPLLGCSGMHHQPWPGLAWAGPSLAGRPTWPSPSISHYTCRVATSIPAKTSSSSSTAPPTLL</sequence>
<dbReference type="AlphaFoldDB" id="A0A8T0GLS1"/>
<organism evidence="1 2">
    <name type="scientific">Ceratodon purpureus</name>
    <name type="common">Fire moss</name>
    <name type="synonym">Dicranum purpureum</name>
    <dbReference type="NCBI Taxonomy" id="3225"/>
    <lineage>
        <taxon>Eukaryota</taxon>
        <taxon>Viridiplantae</taxon>
        <taxon>Streptophyta</taxon>
        <taxon>Embryophyta</taxon>
        <taxon>Bryophyta</taxon>
        <taxon>Bryophytina</taxon>
        <taxon>Bryopsida</taxon>
        <taxon>Dicranidae</taxon>
        <taxon>Pseudoditrichales</taxon>
        <taxon>Ditrichaceae</taxon>
        <taxon>Ceratodon</taxon>
    </lineage>
</organism>
<protein>
    <submittedName>
        <fullName evidence="1">Uncharacterized protein</fullName>
    </submittedName>
</protein>
<keyword evidence="2" id="KW-1185">Reference proteome</keyword>
<evidence type="ECO:0000313" key="1">
    <source>
        <dbReference type="EMBL" id="KAG0559517.1"/>
    </source>
</evidence>
<dbReference type="EMBL" id="CM026431">
    <property type="protein sequence ID" value="KAG0559517.1"/>
    <property type="molecule type" value="Genomic_DNA"/>
</dbReference>
<name>A0A8T0GLS1_CERPU</name>
<accession>A0A8T0GLS1</accession>
<dbReference type="Proteomes" id="UP000822688">
    <property type="component" value="Chromosome 10"/>
</dbReference>
<reference evidence="1" key="1">
    <citation type="submission" date="2020-06" db="EMBL/GenBank/DDBJ databases">
        <title>WGS assembly of Ceratodon purpureus strain R40.</title>
        <authorList>
            <person name="Carey S.B."/>
            <person name="Jenkins J."/>
            <person name="Shu S."/>
            <person name="Lovell J.T."/>
            <person name="Sreedasyam A."/>
            <person name="Maumus F."/>
            <person name="Tiley G.P."/>
            <person name="Fernandez-Pozo N."/>
            <person name="Barry K."/>
            <person name="Chen C."/>
            <person name="Wang M."/>
            <person name="Lipzen A."/>
            <person name="Daum C."/>
            <person name="Saski C.A."/>
            <person name="Payton A.C."/>
            <person name="Mcbreen J.C."/>
            <person name="Conrad R.E."/>
            <person name="Kollar L.M."/>
            <person name="Olsson S."/>
            <person name="Huttunen S."/>
            <person name="Landis J.B."/>
            <person name="Wickett N.J."/>
            <person name="Johnson M.G."/>
            <person name="Rensing S.A."/>
            <person name="Grimwood J."/>
            <person name="Schmutz J."/>
            <person name="Mcdaniel S.F."/>
        </authorList>
    </citation>
    <scope>NUCLEOTIDE SEQUENCE</scope>
    <source>
        <strain evidence="1">R40</strain>
    </source>
</reference>